<gene>
    <name evidence="1" type="ORF">DB43_EH00010</name>
</gene>
<evidence type="ECO:0000313" key="1">
    <source>
        <dbReference type="EMBL" id="KIA78312.1"/>
    </source>
</evidence>
<dbReference type="EMBL" id="JSAM01000027">
    <property type="protein sequence ID" value="KIA78312.1"/>
    <property type="molecule type" value="Genomic_DNA"/>
</dbReference>
<dbReference type="Proteomes" id="UP000031307">
    <property type="component" value="Unassembled WGS sequence"/>
</dbReference>
<proteinExistence type="predicted"/>
<comment type="caution">
    <text evidence="1">The sequence shown here is derived from an EMBL/GenBank/DDBJ whole genome shotgun (WGS) entry which is preliminary data.</text>
</comment>
<dbReference type="PATRIC" id="fig|83552.4.peg.478"/>
<accession>A0A0C1EB03</accession>
<sequence>MKDCLAYGIEYNAELEYLDFLQKSKNDPKNPEEEILISARIEVGCSLLVAGVLAEVVGVRLGLPIIQRLGDFLIASGLNYLKDEYVDNLQEGRKK</sequence>
<organism evidence="1 2">
    <name type="scientific">Parachlamydia acanthamoebae</name>
    <dbReference type="NCBI Taxonomy" id="83552"/>
    <lineage>
        <taxon>Bacteria</taxon>
        <taxon>Pseudomonadati</taxon>
        <taxon>Chlamydiota</taxon>
        <taxon>Chlamydiia</taxon>
        <taxon>Parachlamydiales</taxon>
        <taxon>Parachlamydiaceae</taxon>
        <taxon>Parachlamydia</taxon>
    </lineage>
</organism>
<evidence type="ECO:0000313" key="2">
    <source>
        <dbReference type="Proteomes" id="UP000031307"/>
    </source>
</evidence>
<protein>
    <submittedName>
        <fullName evidence="1">Uncharacterized protein</fullName>
    </submittedName>
</protein>
<name>A0A0C1EB03_9BACT</name>
<reference evidence="1 2" key="1">
    <citation type="journal article" date="2014" name="Mol. Biol. Evol.">
        <title>Massive expansion of Ubiquitination-related gene families within the Chlamydiae.</title>
        <authorList>
            <person name="Domman D."/>
            <person name="Collingro A."/>
            <person name="Lagkouvardos I."/>
            <person name="Gehre L."/>
            <person name="Weinmaier T."/>
            <person name="Rattei T."/>
            <person name="Subtil A."/>
            <person name="Horn M."/>
        </authorList>
    </citation>
    <scope>NUCLEOTIDE SEQUENCE [LARGE SCALE GENOMIC DNA]</scope>
    <source>
        <strain evidence="1 2">OEW1</strain>
    </source>
</reference>
<dbReference type="AlphaFoldDB" id="A0A0C1EB03"/>